<sequence>MSAAALSARDYRATAINPNDGVEIALTVMQPALAAGEYAPLILHGHGFGGARLRNRHERSVYETLSGGILPSTEAARRAADAGYFVISFDQRGFGESGGCVEIMDPAIEGADISAILDWAMQNMSERERLACDDGDPLVGGLGLSYGGGFQLIGACMDPRFDAIVPTATWYDLRYSLAPDNVVKTAWGAALVALGVPTSGVRLDPMLYRALLEGLISPLTGRGLSQAITDRLYNSSPVSFYDGEIARDGERVADPDRRTPKVDALLVQGVGDTLFNLNEALHNAEALRAAGNDVQLIAMQYGHSLPFLQDIDRIAYQTDAALHIDGETYETAALELAWLDWKLKGRTPERPIPRHTIILDDETSLTFDTLPVGTGDHGPTVEFAGEATTGGLDLLLGILRRQSVSRLWSLVTGTAANALNVIKRVFDSEKPASGDETALIARLVNALPSDHLDELASGGTFLPLTTIERDDQAIAGVPHAEIEVSGDDSKPIAFVGIGVRRSAGGATILLNKQVRPIRGAGRRSLELNGVSHRLHAGDELGLMVYGYHPQYLASFSAIPGRIAVTGRIALPIFDVS</sequence>
<dbReference type="Proteomes" id="UP001460888">
    <property type="component" value="Unassembled WGS sequence"/>
</dbReference>
<dbReference type="EMBL" id="APND01000001">
    <property type="protein sequence ID" value="MES1927972.1"/>
    <property type="molecule type" value="Genomic_DNA"/>
</dbReference>
<dbReference type="RefSeq" id="WP_353108763.1">
    <property type="nucleotide sequence ID" value="NZ_APND01000001.1"/>
</dbReference>
<keyword evidence="1" id="KW-0378">Hydrolase</keyword>
<evidence type="ECO:0000259" key="2">
    <source>
        <dbReference type="Pfam" id="PF02129"/>
    </source>
</evidence>
<reference evidence="3 4" key="1">
    <citation type="submission" date="2013-03" db="EMBL/GenBank/DDBJ databases">
        <title>Salinisphaera dokdonensis CL-ES53 Genome Sequencing.</title>
        <authorList>
            <person name="Li C."/>
            <person name="Lai Q."/>
            <person name="Shao Z."/>
        </authorList>
    </citation>
    <scope>NUCLEOTIDE SEQUENCE [LARGE SCALE GENOMIC DNA]</scope>
    <source>
        <strain evidence="3 4">CL-ES53</strain>
    </source>
</reference>
<dbReference type="Pfam" id="PF02129">
    <property type="entry name" value="Peptidase_S15"/>
    <property type="match status" value="1"/>
</dbReference>
<evidence type="ECO:0000256" key="1">
    <source>
        <dbReference type="ARBA" id="ARBA00022801"/>
    </source>
</evidence>
<accession>A0ABV2AXH8</accession>
<dbReference type="InterPro" id="IPR050261">
    <property type="entry name" value="FrsA_esterase"/>
</dbReference>
<keyword evidence="4" id="KW-1185">Reference proteome</keyword>
<comment type="caution">
    <text evidence="3">The sequence shown here is derived from an EMBL/GenBank/DDBJ whole genome shotgun (WGS) entry which is preliminary data.</text>
</comment>
<protein>
    <submittedName>
        <fullName evidence="3">Peptidase S15</fullName>
    </submittedName>
</protein>
<dbReference type="PANTHER" id="PTHR22946:SF9">
    <property type="entry name" value="POLYKETIDE TRANSFERASE AF380"/>
    <property type="match status" value="1"/>
</dbReference>
<proteinExistence type="predicted"/>
<dbReference type="InterPro" id="IPR000383">
    <property type="entry name" value="Xaa-Pro-like_dom"/>
</dbReference>
<dbReference type="InterPro" id="IPR029058">
    <property type="entry name" value="AB_hydrolase_fold"/>
</dbReference>
<dbReference type="Gene3D" id="3.40.50.1820">
    <property type="entry name" value="alpha/beta hydrolase"/>
    <property type="match status" value="1"/>
</dbReference>
<gene>
    <name evidence="3" type="ORF">SADO_01915</name>
</gene>
<feature type="domain" description="Xaa-Pro dipeptidyl-peptidase-like" evidence="2">
    <location>
        <begin position="20"/>
        <end position="304"/>
    </location>
</feature>
<dbReference type="SUPFAM" id="SSF53474">
    <property type="entry name" value="alpha/beta-Hydrolases"/>
    <property type="match status" value="1"/>
</dbReference>
<organism evidence="3 4">
    <name type="scientific">Salinisphaera dokdonensis CL-ES53</name>
    <dbReference type="NCBI Taxonomy" id="1304272"/>
    <lineage>
        <taxon>Bacteria</taxon>
        <taxon>Pseudomonadati</taxon>
        <taxon>Pseudomonadota</taxon>
        <taxon>Gammaproteobacteria</taxon>
        <taxon>Salinisphaerales</taxon>
        <taxon>Salinisphaeraceae</taxon>
        <taxon>Salinisphaera</taxon>
    </lineage>
</organism>
<name>A0ABV2AXH8_9GAMM</name>
<dbReference type="PANTHER" id="PTHR22946">
    <property type="entry name" value="DIENELACTONE HYDROLASE DOMAIN-CONTAINING PROTEIN-RELATED"/>
    <property type="match status" value="1"/>
</dbReference>
<evidence type="ECO:0000313" key="4">
    <source>
        <dbReference type="Proteomes" id="UP001460888"/>
    </source>
</evidence>
<evidence type="ECO:0000313" key="3">
    <source>
        <dbReference type="EMBL" id="MES1927972.1"/>
    </source>
</evidence>